<dbReference type="OrthoDB" id="5537330at2759"/>
<comment type="caution">
    <text evidence="1">The sequence shown here is derived from an EMBL/GenBank/DDBJ whole genome shotgun (WGS) entry which is preliminary data.</text>
</comment>
<dbReference type="InterPro" id="IPR052999">
    <property type="entry name" value="PTS1_Protein"/>
</dbReference>
<dbReference type="Gene3D" id="1.20.1290.10">
    <property type="entry name" value="AhpD-like"/>
    <property type="match status" value="1"/>
</dbReference>
<keyword evidence="2" id="KW-1185">Reference proteome</keyword>
<evidence type="ECO:0000313" key="1">
    <source>
        <dbReference type="EMBL" id="PSK42085.1"/>
    </source>
</evidence>
<evidence type="ECO:0008006" key="3">
    <source>
        <dbReference type="Google" id="ProtNLM"/>
    </source>
</evidence>
<evidence type="ECO:0000313" key="2">
    <source>
        <dbReference type="Proteomes" id="UP000243723"/>
    </source>
</evidence>
<organism evidence="1 2">
    <name type="scientific">Elsinoe australis</name>
    <dbReference type="NCBI Taxonomy" id="40998"/>
    <lineage>
        <taxon>Eukaryota</taxon>
        <taxon>Fungi</taxon>
        <taxon>Dikarya</taxon>
        <taxon>Ascomycota</taxon>
        <taxon>Pezizomycotina</taxon>
        <taxon>Dothideomycetes</taxon>
        <taxon>Dothideomycetidae</taxon>
        <taxon>Myriangiales</taxon>
        <taxon>Elsinoaceae</taxon>
        <taxon>Elsinoe</taxon>
    </lineage>
</organism>
<dbReference type="InterPro" id="IPR029032">
    <property type="entry name" value="AhpD-like"/>
</dbReference>
<dbReference type="EMBL" id="NHZQ01000335">
    <property type="protein sequence ID" value="PSK42085.1"/>
    <property type="molecule type" value="Genomic_DNA"/>
</dbReference>
<gene>
    <name evidence="1" type="ORF">B9Z65_3999</name>
</gene>
<protein>
    <recommendedName>
        <fullName evidence="3">Carboxymuconolactone decarboxylase-like domain-containing protein</fullName>
    </recommendedName>
</protein>
<dbReference type="AlphaFoldDB" id="A0A2P7Z1J2"/>
<proteinExistence type="predicted"/>
<reference evidence="1 2" key="1">
    <citation type="submission" date="2017-05" db="EMBL/GenBank/DDBJ databases">
        <title>Draft genome sequence of Elsinoe australis.</title>
        <authorList>
            <person name="Cheng Q."/>
        </authorList>
    </citation>
    <scope>NUCLEOTIDE SEQUENCE [LARGE SCALE GENOMIC DNA]</scope>
    <source>
        <strain evidence="1 2">NL1</strain>
    </source>
</reference>
<dbReference type="Proteomes" id="UP000243723">
    <property type="component" value="Unassembled WGS sequence"/>
</dbReference>
<name>A0A2P7Z1J2_9PEZI</name>
<sequence>MTIDDILKSWRDREAAADPKTARWYIVAAAAMTASSCGPDSVKLYCLATEGLPLLDELIVQRRIKEAILKTSIFYGAPKSIAALFPISDILDDEHLDRFAPRTESAKDPNDTARREAQGRAYFDTLWGPELAEQHREKNKRIYGDLYTLNMSHSLSYYISELSILSAQETQMCNAAALICSSCPVPAMWHTRGIVRFGGNVEDAAFAQGLALDVAVFYGVETGEVKRVDEIDFGNQGAEFELLK</sequence>
<dbReference type="STRING" id="40998.A0A2P7Z1J2"/>
<dbReference type="PANTHER" id="PTHR28180">
    <property type="entry name" value="CONSERVED MITOCHONDRIAL PROTEIN-RELATED"/>
    <property type="match status" value="1"/>
</dbReference>
<dbReference type="SUPFAM" id="SSF69118">
    <property type="entry name" value="AhpD-like"/>
    <property type="match status" value="1"/>
</dbReference>
<accession>A0A2P7Z1J2</accession>